<dbReference type="InterPro" id="IPR006104">
    <property type="entry name" value="Glyco_hydro_2_N"/>
</dbReference>
<keyword evidence="3" id="KW-0326">Glycosidase</keyword>
<feature type="domain" description="Glycoside hydrolase family 2 immunoglobulin-like beta-sandwich" evidence="5">
    <location>
        <begin position="186"/>
        <end position="293"/>
    </location>
</feature>
<dbReference type="PANTHER" id="PTHR42732:SF1">
    <property type="entry name" value="BETA-MANNOSIDASE"/>
    <property type="match status" value="1"/>
</dbReference>
<dbReference type="Pfam" id="PF00703">
    <property type="entry name" value="Glyco_hydro_2"/>
    <property type="match status" value="1"/>
</dbReference>
<gene>
    <name evidence="9" type="ORF">ACFO4O_10725</name>
</gene>
<dbReference type="SUPFAM" id="SSF49785">
    <property type="entry name" value="Galactose-binding domain-like"/>
    <property type="match status" value="1"/>
</dbReference>
<dbReference type="SUPFAM" id="SSF51445">
    <property type="entry name" value="(Trans)glycosidases"/>
    <property type="match status" value="1"/>
</dbReference>
<dbReference type="SUPFAM" id="SSF49303">
    <property type="entry name" value="beta-Galactosidase/glucuronidase domain"/>
    <property type="match status" value="1"/>
</dbReference>
<keyword evidence="10" id="KW-1185">Reference proteome</keyword>
<reference evidence="10" key="1">
    <citation type="journal article" date="2019" name="Int. J. Syst. Evol. Microbiol.">
        <title>The Global Catalogue of Microorganisms (GCM) 10K type strain sequencing project: providing services to taxonomists for standard genome sequencing and annotation.</title>
        <authorList>
            <consortium name="The Broad Institute Genomics Platform"/>
            <consortium name="The Broad Institute Genome Sequencing Center for Infectious Disease"/>
            <person name="Wu L."/>
            <person name="Ma J."/>
        </authorList>
    </citation>
    <scope>NUCLEOTIDE SEQUENCE [LARGE SCALE GENOMIC DNA]</scope>
    <source>
        <strain evidence="10">KACC 12507</strain>
    </source>
</reference>
<dbReference type="Pfam" id="PF02836">
    <property type="entry name" value="Glyco_hydro_2_C"/>
    <property type="match status" value="1"/>
</dbReference>
<dbReference type="Gene3D" id="2.60.40.10">
    <property type="entry name" value="Immunoglobulins"/>
    <property type="match status" value="2"/>
</dbReference>
<feature type="domain" description="DUF4982" evidence="8">
    <location>
        <begin position="638"/>
        <end position="697"/>
    </location>
</feature>
<feature type="signal peptide" evidence="4">
    <location>
        <begin position="1"/>
        <end position="26"/>
    </location>
</feature>
<evidence type="ECO:0000259" key="6">
    <source>
        <dbReference type="Pfam" id="PF02836"/>
    </source>
</evidence>
<dbReference type="InterPro" id="IPR006103">
    <property type="entry name" value="Glyco_hydro_2_cat"/>
</dbReference>
<proteinExistence type="inferred from homology"/>
<keyword evidence="4" id="KW-0732">Signal</keyword>
<dbReference type="GO" id="GO:0016787">
    <property type="term" value="F:hydrolase activity"/>
    <property type="evidence" value="ECO:0007669"/>
    <property type="project" value="UniProtKB-KW"/>
</dbReference>
<keyword evidence="2 9" id="KW-0378">Hydrolase</keyword>
<dbReference type="PANTHER" id="PTHR42732">
    <property type="entry name" value="BETA-GALACTOSIDASE"/>
    <property type="match status" value="1"/>
</dbReference>
<dbReference type="Gene3D" id="3.20.20.80">
    <property type="entry name" value="Glycosidases"/>
    <property type="match status" value="1"/>
</dbReference>
<dbReference type="InterPro" id="IPR017853">
    <property type="entry name" value="GH"/>
</dbReference>
<accession>A0ABV9LWI4</accession>
<dbReference type="InterPro" id="IPR032311">
    <property type="entry name" value="DUF4982"/>
</dbReference>
<feature type="domain" description="Glycoside hydrolase family 2 catalytic" evidence="6">
    <location>
        <begin position="301"/>
        <end position="505"/>
    </location>
</feature>
<evidence type="ECO:0000256" key="1">
    <source>
        <dbReference type="ARBA" id="ARBA00007401"/>
    </source>
</evidence>
<evidence type="ECO:0000256" key="3">
    <source>
        <dbReference type="ARBA" id="ARBA00023295"/>
    </source>
</evidence>
<dbReference type="Pfam" id="PF16355">
    <property type="entry name" value="DUF4982"/>
    <property type="match status" value="1"/>
</dbReference>
<dbReference type="InterPro" id="IPR008979">
    <property type="entry name" value="Galactose-bd-like_sf"/>
</dbReference>
<evidence type="ECO:0000259" key="5">
    <source>
        <dbReference type="Pfam" id="PF00703"/>
    </source>
</evidence>
<evidence type="ECO:0000259" key="7">
    <source>
        <dbReference type="Pfam" id="PF02837"/>
    </source>
</evidence>
<dbReference type="Pfam" id="PF02837">
    <property type="entry name" value="Glyco_hydro_2_N"/>
    <property type="match status" value="1"/>
</dbReference>
<evidence type="ECO:0000256" key="4">
    <source>
        <dbReference type="SAM" id="SignalP"/>
    </source>
</evidence>
<evidence type="ECO:0000313" key="9">
    <source>
        <dbReference type="EMBL" id="MFC4700635.1"/>
    </source>
</evidence>
<dbReference type="RefSeq" id="WP_382408360.1">
    <property type="nucleotide sequence ID" value="NZ_JBHSGU010000003.1"/>
</dbReference>
<evidence type="ECO:0000256" key="2">
    <source>
        <dbReference type="ARBA" id="ARBA00022801"/>
    </source>
</evidence>
<dbReference type="Gene3D" id="2.60.120.260">
    <property type="entry name" value="Galactose-binding domain-like"/>
    <property type="match status" value="1"/>
</dbReference>
<dbReference type="InterPro" id="IPR006102">
    <property type="entry name" value="Ig-like_GH2"/>
</dbReference>
<organism evidence="9 10">
    <name type="scientific">Glaciecola siphonariae</name>
    <dbReference type="NCBI Taxonomy" id="521012"/>
    <lineage>
        <taxon>Bacteria</taxon>
        <taxon>Pseudomonadati</taxon>
        <taxon>Pseudomonadota</taxon>
        <taxon>Gammaproteobacteria</taxon>
        <taxon>Alteromonadales</taxon>
        <taxon>Alteromonadaceae</taxon>
        <taxon>Glaciecola</taxon>
    </lineage>
</organism>
<evidence type="ECO:0000259" key="8">
    <source>
        <dbReference type="Pfam" id="PF16355"/>
    </source>
</evidence>
<protein>
    <submittedName>
        <fullName evidence="9">Glycoside hydrolase family 2 TIM barrel-domain containing protein</fullName>
    </submittedName>
</protein>
<dbReference type="InterPro" id="IPR036156">
    <property type="entry name" value="Beta-gal/glucu_dom_sf"/>
</dbReference>
<dbReference type="InterPro" id="IPR006101">
    <property type="entry name" value="Glyco_hydro_2"/>
</dbReference>
<dbReference type="Proteomes" id="UP001595897">
    <property type="component" value="Unassembled WGS sequence"/>
</dbReference>
<evidence type="ECO:0000313" key="10">
    <source>
        <dbReference type="Proteomes" id="UP001595897"/>
    </source>
</evidence>
<sequence length="821" mass="92403">MRKRSYICDFLTATVLFVGVCISANAVQHQTVNINSDWLYLEQNAANLEELAAAGDKGWQSIHLPHTWNAVDTLDAAPGYRRSASWYSKALSPEQINKNGKTILYFEGANYETQVFVNNTFVGEHIGGYIGFRFDISEFLVPSGNNTLLVRVSNRFNPNLIPSQKSDFFLFGGITRDVWLEHVPQTYIKRIVAKTPVVNAQSAETLAEFEIHAHENSAAQLRVEVKDPDGQTVLTELADIRLEKGTNKTAVELPSLAEPSLWSPDTPALYTLHLSLNKNNETVHRDSEVFGYRWFEMRPHEGFFLNGERLLIRGTHRHEEHAGVGAAVSNEQHYKDMQMIKDMGANFVRLGHYPQDPEVYRAANELGLLIWDELPWCRGGKGGEEWERNTEHSLNAMIKQNINHPSIIFWSLGNEIYWEEDFVGGGDESVINPYLKKLNDMTKALDPYRLTTIRKYYPGWDIVDAFSPSIWAGWYGGSYDQYEEALTKAMAQYPAFLHMEYGGSSHVGRHTETPVTPSGLMGAQVSVEEAVNQAVVRSVAKDTDWNESYIVDLFDWHLNVSENLEGFAGNAQWAFKDFGTPLRPENPLPYMNQKGLVDREGNKKDAYYVFASYWSKTPFCWIESDTWTHRNGPKEGRDVTVYCNTEEAELFLNDKSLGKKAKQAGVVPAGGLVWQVPFKEGENALKVVGFNNNKEIANDTRNVTYLVGKHGKYDHIKLIASPLGDDRYLIEAEARDKNGNRVLNYQERVHFYNIGDEGTLLENYGTPHKSSTIEMGSGYAAIEFVAGDKPSTVEFRTQNVKGVYVDIPAAKVGSEQGGAGK</sequence>
<dbReference type="EMBL" id="JBHSGU010000003">
    <property type="protein sequence ID" value="MFC4700635.1"/>
    <property type="molecule type" value="Genomic_DNA"/>
</dbReference>
<feature type="chain" id="PRO_5045377660" evidence="4">
    <location>
        <begin position="27"/>
        <end position="821"/>
    </location>
</feature>
<name>A0ABV9LWI4_9ALTE</name>
<dbReference type="PRINTS" id="PR00132">
    <property type="entry name" value="GLHYDRLASE2"/>
</dbReference>
<comment type="caution">
    <text evidence="9">The sequence shown here is derived from an EMBL/GenBank/DDBJ whole genome shotgun (WGS) entry which is preliminary data.</text>
</comment>
<dbReference type="InterPro" id="IPR013783">
    <property type="entry name" value="Ig-like_fold"/>
</dbReference>
<feature type="domain" description="Glycosyl hydrolases family 2 sugar binding" evidence="7">
    <location>
        <begin position="82"/>
        <end position="184"/>
    </location>
</feature>
<comment type="similarity">
    <text evidence="1">Belongs to the glycosyl hydrolase 2 family.</text>
</comment>
<dbReference type="InterPro" id="IPR051913">
    <property type="entry name" value="GH2_Domain-Containing"/>
</dbReference>